<proteinExistence type="predicted"/>
<dbReference type="PANTHER" id="PTHR11439">
    <property type="entry name" value="GAG-POL-RELATED RETROTRANSPOSON"/>
    <property type="match status" value="1"/>
</dbReference>
<name>A0A1S3Z3A0_TOBAC</name>
<gene>
    <name evidence="1" type="primary">LOC107782470</name>
</gene>
<evidence type="ECO:0008006" key="2">
    <source>
        <dbReference type="Google" id="ProtNLM"/>
    </source>
</evidence>
<evidence type="ECO:0000313" key="1">
    <source>
        <dbReference type="RefSeq" id="XP_016458843.1"/>
    </source>
</evidence>
<dbReference type="PaxDb" id="4097-A0A1S3Z3A0"/>
<sequence>MAAAVSKILWLTGLRKELGAEVESPVELHCDIKAAIQIAANPIFHERTKYIEIDLHFIRERIQQGIVKTKYVMSKDQEEDLLTKAPGRSQREHLMGKLGVLNLFAPPSLRGSIEEMNKHMTGT</sequence>
<dbReference type="OMA" id="EEMNKHM"/>
<dbReference type="AlphaFoldDB" id="A0A1S3Z3A0"/>
<dbReference type="OrthoDB" id="1303689at2759"/>
<accession>A0A1S3Z3A0</accession>
<dbReference type="KEGG" id="nta:107782470"/>
<protein>
    <recommendedName>
        <fullName evidence="2">Copia protein</fullName>
    </recommendedName>
</protein>
<organism evidence="1">
    <name type="scientific">Nicotiana tabacum</name>
    <name type="common">Common tobacco</name>
    <dbReference type="NCBI Taxonomy" id="4097"/>
    <lineage>
        <taxon>Eukaryota</taxon>
        <taxon>Viridiplantae</taxon>
        <taxon>Streptophyta</taxon>
        <taxon>Embryophyta</taxon>
        <taxon>Tracheophyta</taxon>
        <taxon>Spermatophyta</taxon>
        <taxon>Magnoliopsida</taxon>
        <taxon>eudicotyledons</taxon>
        <taxon>Gunneridae</taxon>
        <taxon>Pentapetalae</taxon>
        <taxon>asterids</taxon>
        <taxon>lamiids</taxon>
        <taxon>Solanales</taxon>
        <taxon>Solanaceae</taxon>
        <taxon>Nicotianoideae</taxon>
        <taxon>Nicotianeae</taxon>
        <taxon>Nicotiana</taxon>
    </lineage>
</organism>
<dbReference type="STRING" id="4097.A0A1S3Z3A0"/>
<dbReference type="CDD" id="cd09272">
    <property type="entry name" value="RNase_HI_RT_Ty1"/>
    <property type="match status" value="1"/>
</dbReference>
<reference evidence="1" key="1">
    <citation type="submission" date="2025-08" db="UniProtKB">
        <authorList>
            <consortium name="RefSeq"/>
        </authorList>
    </citation>
    <scope>IDENTIFICATION</scope>
</reference>
<dbReference type="PANTHER" id="PTHR11439:SF519">
    <property type="entry name" value="REVERSE TRANSCRIPTASE TY1_COPIA-TYPE DOMAIN-CONTAINING PROTEIN"/>
    <property type="match status" value="1"/>
</dbReference>
<dbReference type="RefSeq" id="XP_016458843.1">
    <property type="nucleotide sequence ID" value="XM_016603357.1"/>
</dbReference>